<feature type="compositionally biased region" description="Polar residues" evidence="1">
    <location>
        <begin position="310"/>
        <end position="319"/>
    </location>
</feature>
<accession>A0A2A9DX51</accession>
<dbReference type="RefSeq" id="WP_098407640.1">
    <property type="nucleotide sequence ID" value="NZ_PDJE01000001.1"/>
</dbReference>
<gene>
    <name evidence="3" type="ORF">ATJ78_2229</name>
</gene>
<protein>
    <recommendedName>
        <fullName evidence="2">DUF3071 domain-containing protein</fullName>
    </recommendedName>
</protein>
<dbReference type="InterPro" id="IPR047682">
    <property type="entry name" value="SepH-like"/>
</dbReference>
<organism evidence="3 4">
    <name type="scientific">Paramicrobacterium agarici</name>
    <dbReference type="NCBI Taxonomy" id="630514"/>
    <lineage>
        <taxon>Bacteria</taxon>
        <taxon>Bacillati</taxon>
        <taxon>Actinomycetota</taxon>
        <taxon>Actinomycetes</taxon>
        <taxon>Micrococcales</taxon>
        <taxon>Microbacteriaceae</taxon>
        <taxon>Paramicrobacterium</taxon>
    </lineage>
</organism>
<comment type="caution">
    <text evidence="3">The sequence shown here is derived from an EMBL/GenBank/DDBJ whole genome shotgun (WGS) entry which is preliminary data.</text>
</comment>
<keyword evidence="4" id="KW-1185">Reference proteome</keyword>
<feature type="region of interest" description="Disordered" evidence="1">
    <location>
        <begin position="237"/>
        <end position="355"/>
    </location>
</feature>
<proteinExistence type="predicted"/>
<name>A0A2A9DX51_9MICO</name>
<evidence type="ECO:0000259" key="2">
    <source>
        <dbReference type="Pfam" id="PF11268"/>
    </source>
</evidence>
<reference evidence="3 4" key="1">
    <citation type="submission" date="2017-10" db="EMBL/GenBank/DDBJ databases">
        <title>Sequencing the genomes of 1000 actinobacteria strains.</title>
        <authorList>
            <person name="Klenk H.-P."/>
        </authorList>
    </citation>
    <scope>NUCLEOTIDE SEQUENCE [LARGE SCALE GENOMIC DNA]</scope>
    <source>
        <strain evidence="3 4">DSM 21798</strain>
    </source>
</reference>
<dbReference type="InterPro" id="IPR021421">
    <property type="entry name" value="DUF3071"/>
</dbReference>
<evidence type="ECO:0000256" key="1">
    <source>
        <dbReference type="SAM" id="MobiDB-lite"/>
    </source>
</evidence>
<dbReference type="NCBIfam" id="NF040712">
    <property type="entry name" value="SepH"/>
    <property type="match status" value="1"/>
</dbReference>
<evidence type="ECO:0000313" key="4">
    <source>
        <dbReference type="Proteomes" id="UP000221369"/>
    </source>
</evidence>
<dbReference type="Proteomes" id="UP000221369">
    <property type="component" value="Unassembled WGS sequence"/>
</dbReference>
<feature type="domain" description="DUF3071" evidence="2">
    <location>
        <begin position="1"/>
        <end position="161"/>
    </location>
</feature>
<sequence>MQDLKVIGVEDGALVAATEQGQRFRIVINEVLLSHLKPPKESHVEERRLSPREVQSHIRSGLSAAEVAELTGVSVEYVRRFEGPVLAEREHIVGAALSVPVLSAIDVHGDEPTFGAAIAARLEGLAATGERWTSWKDPADGWIVKLSFTAATIDHDARWSYEPKKHTLAPLNQEAILLSKQGDLPHGMIPRLRAVEDHSHTEPEPHETDESRFDSGAFRFRPVETEAPQTIAQLEPAALSPRHPSAASQAAINRGAGANESDSSNQTADLLEALRKRRGRREGPPAAEPVESEDAAGDDVSTPLDFGSITPDQEQSSESAPAPDEKRATGRSKRGRASMPSWDEIVFGARSDSDD</sequence>
<dbReference type="AlphaFoldDB" id="A0A2A9DX51"/>
<dbReference type="Pfam" id="PF11268">
    <property type="entry name" value="DUF3071"/>
    <property type="match status" value="1"/>
</dbReference>
<evidence type="ECO:0000313" key="3">
    <source>
        <dbReference type="EMBL" id="PFG31268.1"/>
    </source>
</evidence>
<dbReference type="EMBL" id="PDJE01000001">
    <property type="protein sequence ID" value="PFG31268.1"/>
    <property type="molecule type" value="Genomic_DNA"/>
</dbReference>